<keyword evidence="4" id="KW-1185">Reference proteome</keyword>
<reference evidence="3 4" key="1">
    <citation type="submission" date="2017-06" db="EMBL/GenBank/DDBJ databases">
        <authorList>
            <person name="Kim H.J."/>
            <person name="Triplett B.A."/>
        </authorList>
    </citation>
    <scope>NUCLEOTIDE SEQUENCE [LARGE SCALE GENOMIC DNA]</scope>
    <source>
        <strain evidence="3 4">CGMCC 4.1858</strain>
    </source>
</reference>
<feature type="compositionally biased region" description="Basic and acidic residues" evidence="1">
    <location>
        <begin position="55"/>
        <end position="66"/>
    </location>
</feature>
<dbReference type="InterPro" id="IPR013429">
    <property type="entry name" value="Regulatory_FmdB_Zinc_ribbon"/>
</dbReference>
<organism evidence="3 4">
    <name type="scientific">Actinacidiphila glaucinigra</name>
    <dbReference type="NCBI Taxonomy" id="235986"/>
    <lineage>
        <taxon>Bacteria</taxon>
        <taxon>Bacillati</taxon>
        <taxon>Actinomycetota</taxon>
        <taxon>Actinomycetes</taxon>
        <taxon>Kitasatosporales</taxon>
        <taxon>Streptomycetaceae</taxon>
        <taxon>Actinacidiphila</taxon>
    </lineage>
</organism>
<evidence type="ECO:0000259" key="2">
    <source>
        <dbReference type="SMART" id="SM00834"/>
    </source>
</evidence>
<evidence type="ECO:0000256" key="1">
    <source>
        <dbReference type="SAM" id="MobiDB-lite"/>
    </source>
</evidence>
<gene>
    <name evidence="3" type="ORF">SAMN05216252_10986</name>
</gene>
<dbReference type="SMART" id="SM00834">
    <property type="entry name" value="CxxC_CXXC_SSSS"/>
    <property type="match status" value="1"/>
</dbReference>
<dbReference type="EMBL" id="FZOF01000009">
    <property type="protein sequence ID" value="SNS84551.1"/>
    <property type="molecule type" value="Genomic_DNA"/>
</dbReference>
<dbReference type="Pfam" id="PF09723">
    <property type="entry name" value="Zn_ribbon_8"/>
    <property type="match status" value="1"/>
</dbReference>
<dbReference type="OrthoDB" id="9792898at2"/>
<evidence type="ECO:0000313" key="4">
    <source>
        <dbReference type="Proteomes" id="UP000198280"/>
    </source>
</evidence>
<name>A0A239HTI7_9ACTN</name>
<feature type="region of interest" description="Disordered" evidence="1">
    <location>
        <begin position="43"/>
        <end position="92"/>
    </location>
</feature>
<feature type="domain" description="Putative regulatory protein FmdB zinc ribbon" evidence="2">
    <location>
        <begin position="1"/>
        <end position="41"/>
    </location>
</feature>
<dbReference type="AlphaFoldDB" id="A0A239HTI7"/>
<evidence type="ECO:0000313" key="3">
    <source>
        <dbReference type="EMBL" id="SNS84551.1"/>
    </source>
</evidence>
<protein>
    <submittedName>
        <fullName evidence="3">Putative regulatory protein, FmdB family</fullName>
    </submittedName>
</protein>
<sequence length="92" mass="9947">MATYEYLCSDCGPFDVRLAIGSAPATHDCPACAGEARRVFSSPSLAVTPHGLAVSREREEKSREMPDVVSAPPPRERPAPRPHPALSRLPRP</sequence>
<dbReference type="Proteomes" id="UP000198280">
    <property type="component" value="Unassembled WGS sequence"/>
</dbReference>
<dbReference type="NCBIfam" id="TIGR02605">
    <property type="entry name" value="CxxC_CxxC_SSSS"/>
    <property type="match status" value="1"/>
</dbReference>
<proteinExistence type="predicted"/>
<accession>A0A239HTI7</accession>